<name>A0AAD5M612_PARTN</name>
<evidence type="ECO:0000313" key="2">
    <source>
        <dbReference type="EMBL" id="KAJ1352800.1"/>
    </source>
</evidence>
<dbReference type="AlphaFoldDB" id="A0AAD5M612"/>
<evidence type="ECO:0000313" key="3">
    <source>
        <dbReference type="Proteomes" id="UP001196413"/>
    </source>
</evidence>
<evidence type="ECO:0000256" key="1">
    <source>
        <dbReference type="SAM" id="MobiDB-lite"/>
    </source>
</evidence>
<feature type="compositionally biased region" description="Basic residues" evidence="1">
    <location>
        <begin position="28"/>
        <end position="47"/>
    </location>
</feature>
<protein>
    <submittedName>
        <fullName evidence="2">Uncharacterized protein</fullName>
    </submittedName>
</protein>
<reference evidence="2" key="1">
    <citation type="submission" date="2021-06" db="EMBL/GenBank/DDBJ databases">
        <title>Parelaphostrongylus tenuis whole genome reference sequence.</title>
        <authorList>
            <person name="Garwood T.J."/>
            <person name="Larsen P.A."/>
            <person name="Fountain-Jones N.M."/>
            <person name="Garbe J.R."/>
            <person name="Macchietto M.G."/>
            <person name="Kania S.A."/>
            <person name="Gerhold R.W."/>
            <person name="Richards J.E."/>
            <person name="Wolf T.M."/>
        </authorList>
    </citation>
    <scope>NUCLEOTIDE SEQUENCE</scope>
    <source>
        <strain evidence="2">MNPRO001-30</strain>
        <tissue evidence="2">Meninges</tissue>
    </source>
</reference>
<comment type="caution">
    <text evidence="2">The sequence shown here is derived from an EMBL/GenBank/DDBJ whole genome shotgun (WGS) entry which is preliminary data.</text>
</comment>
<organism evidence="2 3">
    <name type="scientific">Parelaphostrongylus tenuis</name>
    <name type="common">Meningeal worm</name>
    <dbReference type="NCBI Taxonomy" id="148309"/>
    <lineage>
        <taxon>Eukaryota</taxon>
        <taxon>Metazoa</taxon>
        <taxon>Ecdysozoa</taxon>
        <taxon>Nematoda</taxon>
        <taxon>Chromadorea</taxon>
        <taxon>Rhabditida</taxon>
        <taxon>Rhabditina</taxon>
        <taxon>Rhabditomorpha</taxon>
        <taxon>Strongyloidea</taxon>
        <taxon>Metastrongylidae</taxon>
        <taxon>Parelaphostrongylus</taxon>
    </lineage>
</organism>
<accession>A0AAD5M612</accession>
<proteinExistence type="predicted"/>
<feature type="region of interest" description="Disordered" evidence="1">
    <location>
        <begin position="1"/>
        <end position="59"/>
    </location>
</feature>
<dbReference type="EMBL" id="JAHQIW010001546">
    <property type="protein sequence ID" value="KAJ1352800.1"/>
    <property type="molecule type" value="Genomic_DNA"/>
</dbReference>
<gene>
    <name evidence="2" type="ORF">KIN20_009222</name>
</gene>
<sequence>MDGGSDFPNKRSQILPEKKDHLGPRGLQKSRKHCSMRVLVRSRKRAGRSSEEDRPLDNFGMLKTKPLYRRPMIISPKKVIDVTDSYRKCCINGRKMISSMERFRESQYTEKDENGDTELRSRQVVKISRGTVQNCLFVYTKVDRISSMERKI</sequence>
<keyword evidence="3" id="KW-1185">Reference proteome</keyword>
<dbReference type="Proteomes" id="UP001196413">
    <property type="component" value="Unassembled WGS sequence"/>
</dbReference>